<dbReference type="Proteomes" id="UP000070700">
    <property type="component" value="Unassembled WGS sequence"/>
</dbReference>
<dbReference type="OrthoDB" id="3561363at2759"/>
<keyword evidence="2" id="KW-1185">Reference proteome</keyword>
<dbReference type="AlphaFoldDB" id="A0A132B6V9"/>
<dbReference type="GeneID" id="28830504"/>
<reference evidence="1 2" key="1">
    <citation type="submission" date="2015-10" db="EMBL/GenBank/DDBJ databases">
        <title>Full genome of DAOMC 229536 Phialocephala scopiformis, a fungal endophyte of spruce producing the potent anti-insectan compound rugulosin.</title>
        <authorList>
            <consortium name="DOE Joint Genome Institute"/>
            <person name="Walker A.K."/>
            <person name="Frasz S.L."/>
            <person name="Seifert K.A."/>
            <person name="Miller J.D."/>
            <person name="Mondo S.J."/>
            <person name="Labutti K."/>
            <person name="Lipzen A."/>
            <person name="Dockter R."/>
            <person name="Kennedy M."/>
            <person name="Grigoriev I.V."/>
            <person name="Spatafora J.W."/>
        </authorList>
    </citation>
    <scope>NUCLEOTIDE SEQUENCE [LARGE SCALE GENOMIC DNA]</scope>
    <source>
        <strain evidence="1 2">CBS 120377</strain>
    </source>
</reference>
<sequence length="171" mass="19556">MADAGPNGIHRGRRDEAEFTEEAATYKQAHQEAVWNYENAELVNDEGQFINERGEQFFTEIEVPLEPELLLPKKPRMYITLHDLVAKDVNEARAFSDEFRVYTYSGDVRGSKSADEDRIVGKLTRNHAFFKGANVDQKLFITSLSTFDARHGPGALKRWRMQTQGMTEEEA</sequence>
<name>A0A132B6V9_MOLSC</name>
<accession>A0A132B6V9</accession>
<dbReference type="EMBL" id="KQ947436">
    <property type="protein sequence ID" value="KUJ08146.1"/>
    <property type="molecule type" value="Genomic_DNA"/>
</dbReference>
<evidence type="ECO:0000313" key="1">
    <source>
        <dbReference type="EMBL" id="KUJ08146.1"/>
    </source>
</evidence>
<organism evidence="1 2">
    <name type="scientific">Mollisia scopiformis</name>
    <name type="common">Conifer needle endophyte fungus</name>
    <name type="synonym">Phialocephala scopiformis</name>
    <dbReference type="NCBI Taxonomy" id="149040"/>
    <lineage>
        <taxon>Eukaryota</taxon>
        <taxon>Fungi</taxon>
        <taxon>Dikarya</taxon>
        <taxon>Ascomycota</taxon>
        <taxon>Pezizomycotina</taxon>
        <taxon>Leotiomycetes</taxon>
        <taxon>Helotiales</taxon>
        <taxon>Mollisiaceae</taxon>
        <taxon>Mollisia</taxon>
    </lineage>
</organism>
<evidence type="ECO:0000313" key="2">
    <source>
        <dbReference type="Proteomes" id="UP000070700"/>
    </source>
</evidence>
<protein>
    <submittedName>
        <fullName evidence="1">Uncharacterized protein</fullName>
    </submittedName>
</protein>
<proteinExistence type="predicted"/>
<dbReference type="KEGG" id="psco:LY89DRAFT_741990"/>
<gene>
    <name evidence="1" type="ORF">LY89DRAFT_741990</name>
</gene>
<dbReference type="RefSeq" id="XP_018062501.1">
    <property type="nucleotide sequence ID" value="XM_018220778.1"/>
</dbReference>
<dbReference type="InParanoid" id="A0A132B6V9"/>